<reference evidence="1" key="2">
    <citation type="submission" date="2014-07" db="EMBL/GenBank/DDBJ databases">
        <title>Initial genome analysis of the psychrotolerant acidophile Acidithiobacillus ferrivorans CF27: insights into iron and sulfur oxidation pathways and into biofilm formation.</title>
        <authorList>
            <person name="Talla E."/>
            <person name="Hedrich S."/>
            <person name="Mangenot S."/>
            <person name="Ji B."/>
            <person name="Johnson D.B."/>
            <person name="Barbe V."/>
            <person name="Bonnefoy V."/>
        </authorList>
    </citation>
    <scope>NUCLEOTIDE SEQUENCE [LARGE SCALE GENOMIC DNA]</scope>
    <source>
        <strain evidence="1">CF27</strain>
    </source>
</reference>
<gene>
    <name evidence="2" type="ORF">AFERRI_30113</name>
    <name evidence="1" type="ORF">AFERRI_30450</name>
</gene>
<name>A0A060UT93_9PROT</name>
<reference evidence="2 3" key="3">
    <citation type="submission" date="2017-03" db="EMBL/GenBank/DDBJ databases">
        <authorList>
            <person name="Regsiter A."/>
            <person name="William W."/>
        </authorList>
    </citation>
    <scope>NUCLEOTIDE SEQUENCE [LARGE SCALE GENOMIC DNA]</scope>
    <source>
        <strain evidence="2">PRJEB5721</strain>
    </source>
</reference>
<organism evidence="1">
    <name type="scientific">Acidithiobacillus ferrivorans</name>
    <dbReference type="NCBI Taxonomy" id="160808"/>
    <lineage>
        <taxon>Bacteria</taxon>
        <taxon>Pseudomonadati</taxon>
        <taxon>Pseudomonadota</taxon>
        <taxon>Acidithiobacillia</taxon>
        <taxon>Acidithiobacillales</taxon>
        <taxon>Acidithiobacillaceae</taxon>
        <taxon>Acidithiobacillus</taxon>
    </lineage>
</organism>
<dbReference type="Proteomes" id="UP000193925">
    <property type="component" value="Chromosome AFERRI"/>
</dbReference>
<evidence type="ECO:0000313" key="2">
    <source>
        <dbReference type="EMBL" id="SMH66383.1"/>
    </source>
</evidence>
<evidence type="ECO:0000313" key="3">
    <source>
        <dbReference type="Proteomes" id="UP000193925"/>
    </source>
</evidence>
<dbReference type="AlphaFoldDB" id="A0A060UT93"/>
<proteinExistence type="predicted"/>
<dbReference type="EMBL" id="LT841305">
    <property type="protein sequence ID" value="SMH66383.1"/>
    <property type="molecule type" value="Genomic_DNA"/>
</dbReference>
<dbReference type="EMBL" id="CCCS020000023">
    <property type="protein sequence ID" value="CDQ09804.1"/>
    <property type="molecule type" value="Genomic_DNA"/>
</dbReference>
<evidence type="ECO:0000313" key="1">
    <source>
        <dbReference type="EMBL" id="CDQ09804.1"/>
    </source>
</evidence>
<reference evidence="1" key="1">
    <citation type="submission" date="2014-03" db="EMBL/GenBank/DDBJ databases">
        <authorList>
            <person name="Genoscope - CEA"/>
        </authorList>
    </citation>
    <scope>NUCLEOTIDE SEQUENCE [LARGE SCALE GENOMIC DNA]</scope>
    <source>
        <strain evidence="1">CF27</strain>
    </source>
</reference>
<keyword evidence="3" id="KW-1185">Reference proteome</keyword>
<protein>
    <submittedName>
        <fullName evidence="1">Uncharacterized protein</fullName>
    </submittedName>
</protein>
<accession>A0A060UT93</accession>
<sequence length="73" mass="8579">MRRWSAIPIKTLGLDEMFTFQMLALLTDIKRRGRAMISHNPCPNLTGLPFVITQLKFYWSFVGYLRIHNILLL</sequence>